<dbReference type="RefSeq" id="WP_066450263.1">
    <property type="nucleotide sequence ID" value="NZ_CP014226.1"/>
</dbReference>
<evidence type="ECO:0000313" key="2">
    <source>
        <dbReference type="EMBL" id="AMD01745.1"/>
    </source>
</evidence>
<name>A0A0X8HFR2_9GAMM</name>
<dbReference type="OrthoDB" id="6183864at2"/>
<gene>
    <name evidence="2" type="ORF">LOKO_02692</name>
</gene>
<keyword evidence="1" id="KW-0472">Membrane</keyword>
<proteinExistence type="predicted"/>
<dbReference type="AlphaFoldDB" id="A0A0X8HFR2"/>
<evidence type="ECO:0000313" key="3">
    <source>
        <dbReference type="Proteomes" id="UP000063387"/>
    </source>
</evidence>
<organism evidence="2 3">
    <name type="scientific">Halomonas chromatireducens</name>
    <dbReference type="NCBI Taxonomy" id="507626"/>
    <lineage>
        <taxon>Bacteria</taxon>
        <taxon>Pseudomonadati</taxon>
        <taxon>Pseudomonadota</taxon>
        <taxon>Gammaproteobacteria</taxon>
        <taxon>Oceanospirillales</taxon>
        <taxon>Halomonadaceae</taxon>
        <taxon>Halomonas</taxon>
    </lineage>
</organism>
<evidence type="ECO:0000256" key="1">
    <source>
        <dbReference type="SAM" id="Phobius"/>
    </source>
</evidence>
<feature type="transmembrane region" description="Helical" evidence="1">
    <location>
        <begin position="68"/>
        <end position="89"/>
    </location>
</feature>
<keyword evidence="1" id="KW-1133">Transmembrane helix</keyword>
<keyword evidence="1" id="KW-0812">Transmembrane</keyword>
<sequence length="94" mass="10491">MTEIVIWLIAFALILFFSIKQWDDSVSAGLNKVLPRIIKSGDENRWIWSVALAILGATTLVRPVDMLLTVIVIAILALIAKKVVCWAMGRANFH</sequence>
<protein>
    <submittedName>
        <fullName evidence="2">Uncharacterized protein</fullName>
    </submittedName>
</protein>
<reference evidence="2 3" key="1">
    <citation type="journal article" date="2016" name="Genome Announc.">
        <title>Draft Genome Sequence of 'Halomonas chromatireducens' Strain AGD 8-3, a Haloalkaliphilic Chromate- and Selenite-Reducing Gammaproteobacterium.</title>
        <authorList>
            <person name="Sharko F.S."/>
            <person name="Shapovalova A.A."/>
            <person name="Tsygankova S.V."/>
            <person name="Komova A.V."/>
            <person name="Boulygina E.S."/>
            <person name="Teslyuk A.B."/>
            <person name="Gotovtsev P.M."/>
            <person name="Namsaraev Z.B."/>
            <person name="Khijniak T.V."/>
            <person name="Nedoluzhko A.V."/>
            <person name="Vasilov R.G."/>
        </authorList>
    </citation>
    <scope>NUCLEOTIDE SEQUENCE [LARGE SCALE GENOMIC DNA]</scope>
    <source>
        <strain evidence="2 3">AGD 8-3</strain>
    </source>
</reference>
<dbReference type="PATRIC" id="fig|507626.3.peg.2686"/>
<keyword evidence="3" id="KW-1185">Reference proteome</keyword>
<dbReference type="EMBL" id="CP014226">
    <property type="protein sequence ID" value="AMD01745.1"/>
    <property type="molecule type" value="Genomic_DNA"/>
</dbReference>
<reference evidence="2 3" key="2">
    <citation type="submission" date="2016-02" db="EMBL/GenBank/DDBJ databases">
        <authorList>
            <person name="Wen L."/>
            <person name="He K."/>
            <person name="Yang H."/>
        </authorList>
    </citation>
    <scope>NUCLEOTIDE SEQUENCE [LARGE SCALE GENOMIC DNA]</scope>
    <source>
        <strain evidence="2 3">AGD 8-3</strain>
    </source>
</reference>
<dbReference type="KEGG" id="hco:LOKO_02692"/>
<dbReference type="Proteomes" id="UP000063387">
    <property type="component" value="Chromosome"/>
</dbReference>
<accession>A0A0X8HFR2</accession>